<evidence type="ECO:0000256" key="23">
    <source>
        <dbReference type="SAM" id="Coils"/>
    </source>
</evidence>
<evidence type="ECO:0000256" key="12">
    <source>
        <dbReference type="ARBA" id="ARBA00022723"/>
    </source>
</evidence>
<evidence type="ECO:0000256" key="24">
    <source>
        <dbReference type="SAM" id="Phobius"/>
    </source>
</evidence>
<dbReference type="SUPFAM" id="SSF55785">
    <property type="entry name" value="PYP-like sensor domain (PAS domain)"/>
    <property type="match status" value="1"/>
</dbReference>
<evidence type="ECO:0000256" key="15">
    <source>
        <dbReference type="ARBA" id="ARBA00022840"/>
    </source>
</evidence>
<comment type="cofactor">
    <cofactor evidence="2">
        <name>[4Fe-4S] cluster</name>
        <dbReference type="ChEBI" id="CHEBI:49883"/>
    </cofactor>
</comment>
<dbReference type="RefSeq" id="WP_240100272.1">
    <property type="nucleotide sequence ID" value="NZ_JAJSON010000026.1"/>
</dbReference>
<evidence type="ECO:0000256" key="16">
    <source>
        <dbReference type="ARBA" id="ARBA00022989"/>
    </source>
</evidence>
<evidence type="ECO:0000256" key="10">
    <source>
        <dbReference type="ARBA" id="ARBA00022679"/>
    </source>
</evidence>
<evidence type="ECO:0000256" key="1">
    <source>
        <dbReference type="ARBA" id="ARBA00000085"/>
    </source>
</evidence>
<keyword evidence="8" id="KW-0963">Cytoplasm</keyword>
<evidence type="ECO:0000256" key="2">
    <source>
        <dbReference type="ARBA" id="ARBA00001966"/>
    </source>
</evidence>
<keyword evidence="19" id="KW-0411">Iron-sulfur</keyword>
<proteinExistence type="predicted"/>
<evidence type="ECO:0000256" key="5">
    <source>
        <dbReference type="ARBA" id="ARBA00012438"/>
    </source>
</evidence>
<dbReference type="GO" id="GO:0046983">
    <property type="term" value="F:protein dimerization activity"/>
    <property type="evidence" value="ECO:0007669"/>
    <property type="project" value="InterPro"/>
</dbReference>
<keyword evidence="23" id="KW-0175">Coiled coil</keyword>
<evidence type="ECO:0000256" key="8">
    <source>
        <dbReference type="ARBA" id="ARBA00022490"/>
    </source>
</evidence>
<dbReference type="InterPro" id="IPR036890">
    <property type="entry name" value="HATPase_C_sf"/>
</dbReference>
<dbReference type="AlphaFoldDB" id="A0A9X1UZ69"/>
<dbReference type="PRINTS" id="PR00344">
    <property type="entry name" value="BCTRLSENSOR"/>
</dbReference>
<feature type="coiled-coil region" evidence="23">
    <location>
        <begin position="68"/>
        <end position="95"/>
    </location>
</feature>
<keyword evidence="13" id="KW-0547">Nucleotide-binding</keyword>
<evidence type="ECO:0000313" key="27">
    <source>
        <dbReference type="EMBL" id="MCG9972906.1"/>
    </source>
</evidence>
<dbReference type="Proteomes" id="UP001139344">
    <property type="component" value="Unassembled WGS sequence"/>
</dbReference>
<evidence type="ECO:0000256" key="14">
    <source>
        <dbReference type="ARBA" id="ARBA00022777"/>
    </source>
</evidence>
<dbReference type="InterPro" id="IPR035965">
    <property type="entry name" value="PAS-like_dom_sf"/>
</dbReference>
<dbReference type="InterPro" id="IPR029095">
    <property type="entry name" value="NarX-like_N"/>
</dbReference>
<dbReference type="GO" id="GO:0005737">
    <property type="term" value="C:cytoplasm"/>
    <property type="evidence" value="ECO:0007669"/>
    <property type="project" value="UniProtKB-SubCell"/>
</dbReference>
<feature type="domain" description="Histidine kinase" evidence="25">
    <location>
        <begin position="513"/>
        <end position="605"/>
    </location>
</feature>
<keyword evidence="20 24" id="KW-0472">Membrane</keyword>
<evidence type="ECO:0000256" key="18">
    <source>
        <dbReference type="ARBA" id="ARBA00023012"/>
    </source>
</evidence>
<keyword evidence="28" id="KW-1185">Reference proteome</keyword>
<keyword evidence="7" id="KW-0004">4Fe-4S</keyword>
<keyword evidence="15" id="KW-0067">ATP-binding</keyword>
<feature type="transmembrane region" description="Helical" evidence="24">
    <location>
        <begin position="20"/>
        <end position="39"/>
    </location>
</feature>
<gene>
    <name evidence="27" type="ORF">LU635_14745</name>
</gene>
<dbReference type="InterPro" id="IPR000700">
    <property type="entry name" value="PAS-assoc_C"/>
</dbReference>
<evidence type="ECO:0000313" key="28">
    <source>
        <dbReference type="Proteomes" id="UP001139344"/>
    </source>
</evidence>
<dbReference type="Gene3D" id="3.30.450.20">
    <property type="entry name" value="PAS domain"/>
    <property type="match status" value="1"/>
</dbReference>
<dbReference type="Pfam" id="PF13675">
    <property type="entry name" value="PilJ"/>
    <property type="match status" value="1"/>
</dbReference>
<keyword evidence="9" id="KW-0597">Phosphoprotein</keyword>
<comment type="catalytic activity">
    <reaction evidence="1">
        <text>ATP + protein L-histidine = ADP + protein N-phospho-L-histidine.</text>
        <dbReference type="EC" id="2.7.13.3"/>
    </reaction>
</comment>
<comment type="function">
    <text evidence="21">Member of the two-component regulatory system NreB/NreC involved in the control of dissimilatory nitrate/nitrite reduction in response to oxygen. NreB functions as a direct oxygen sensor histidine kinase which is autophosphorylated, in the absence of oxygen, probably at the conserved histidine residue, and transfers its phosphate group probably to a conserved aspartate residue of NreC. NreB/NreC activates the expression of the nitrate (narGHJI) and nitrite (nir) reductase operons, as well as the putative nitrate transporter gene narT.</text>
</comment>
<dbReference type="PROSITE" id="PS50109">
    <property type="entry name" value="HIS_KIN"/>
    <property type="match status" value="1"/>
</dbReference>
<dbReference type="InterPro" id="IPR004358">
    <property type="entry name" value="Sig_transdc_His_kin-like_C"/>
</dbReference>
<evidence type="ECO:0000259" key="26">
    <source>
        <dbReference type="PROSITE" id="PS50113"/>
    </source>
</evidence>
<dbReference type="CDD" id="cd16917">
    <property type="entry name" value="HATPase_UhpB-NarQ-NarX-like"/>
    <property type="match status" value="1"/>
</dbReference>
<sequence length="605" mass="68501">MPNTPGNSLDQHTFKKLSRLYIIALSAIAVSVIISQILIHQFLEDQESDSTVVNIAGRQRMLSQKLTKESLQLLIAEDTSEISELKENINSTLERWKFSHYALIEGSDSLGLPGNNSEKIREMFAQIQPYFLEMENASESIILQLENEPEVSVSELRDEILTVKSNEAAFLEGMDRIVNQYEYEASEKVVRLGNLELFIMAITLLILLCEFLFIFWPAAKAVRNTIHKLLIAEGNARKMAHDADLLSQAKEKSVKELRVLNQAMNQTLLFARITPEGDIIQLGEKFSRLFKIRKFGDYSKFQALLSGNEEERKNIESLLEENARKSWQGEVKATTSEGADVWMEMSLIPFNPAQDKWELLVIATDITSRKEAQLEIERLTQKSFEEKMNQQKLISSKIIENQENEQNRIAKDIHDGIGQMLTGLSFNLESIDVNNTEKAEQKIEHLKELTASIIKGVRTATFNLMPPELSDHGIIPALTKLTRELGKLTGKNILLYDKTGFAQRMNSLIEINIYRITQEAINNAIKYADSTHIIVTVSHSSSILSITIDDNGKGFDMKNVKTRNGDGGMGMTFMRERIKYINGRLFINSEPGKGTRVTLNIPLTE</sequence>
<dbReference type="Pfam" id="PF02518">
    <property type="entry name" value="HATPase_c"/>
    <property type="match status" value="1"/>
</dbReference>
<dbReference type="SUPFAM" id="SSF55874">
    <property type="entry name" value="ATPase domain of HSP90 chaperone/DNA topoisomerase II/histidine kinase"/>
    <property type="match status" value="1"/>
</dbReference>
<keyword evidence="18" id="KW-0902">Two-component regulatory system</keyword>
<evidence type="ECO:0000256" key="9">
    <source>
        <dbReference type="ARBA" id="ARBA00022553"/>
    </source>
</evidence>
<comment type="caution">
    <text evidence="27">The sequence shown here is derived from an EMBL/GenBank/DDBJ whole genome shotgun (WGS) entry which is preliminary data.</text>
</comment>
<organism evidence="27 28">
    <name type="scientific">Christiangramia crocea</name>
    <dbReference type="NCBI Taxonomy" id="2904124"/>
    <lineage>
        <taxon>Bacteria</taxon>
        <taxon>Pseudomonadati</taxon>
        <taxon>Bacteroidota</taxon>
        <taxon>Flavobacteriia</taxon>
        <taxon>Flavobacteriales</taxon>
        <taxon>Flavobacteriaceae</taxon>
        <taxon>Christiangramia</taxon>
    </lineage>
</organism>
<feature type="domain" description="PAC" evidence="26">
    <location>
        <begin position="327"/>
        <end position="378"/>
    </location>
</feature>
<keyword evidence="10" id="KW-0808">Transferase</keyword>
<dbReference type="GO" id="GO:0005524">
    <property type="term" value="F:ATP binding"/>
    <property type="evidence" value="ECO:0007669"/>
    <property type="project" value="UniProtKB-KW"/>
</dbReference>
<dbReference type="Gene3D" id="1.20.5.1930">
    <property type="match status" value="1"/>
</dbReference>
<dbReference type="PROSITE" id="PS50113">
    <property type="entry name" value="PAC"/>
    <property type="match status" value="1"/>
</dbReference>
<dbReference type="GO" id="GO:0051539">
    <property type="term" value="F:4 iron, 4 sulfur cluster binding"/>
    <property type="evidence" value="ECO:0007669"/>
    <property type="project" value="UniProtKB-KW"/>
</dbReference>
<dbReference type="InterPro" id="IPR005467">
    <property type="entry name" value="His_kinase_dom"/>
</dbReference>
<name>A0A9X1UZ69_9FLAO</name>
<keyword evidence="12" id="KW-0479">Metal-binding</keyword>
<dbReference type="InterPro" id="IPR050482">
    <property type="entry name" value="Sensor_HK_TwoCompSys"/>
</dbReference>
<keyword evidence="16 24" id="KW-1133">Transmembrane helix</keyword>
<evidence type="ECO:0000256" key="6">
    <source>
        <dbReference type="ARBA" id="ARBA00017322"/>
    </source>
</evidence>
<evidence type="ECO:0000256" key="17">
    <source>
        <dbReference type="ARBA" id="ARBA00023004"/>
    </source>
</evidence>
<dbReference type="InterPro" id="IPR003594">
    <property type="entry name" value="HATPase_dom"/>
</dbReference>
<evidence type="ECO:0000256" key="7">
    <source>
        <dbReference type="ARBA" id="ARBA00022485"/>
    </source>
</evidence>
<feature type="transmembrane region" description="Helical" evidence="24">
    <location>
        <begin position="197"/>
        <end position="219"/>
    </location>
</feature>
<dbReference type="InterPro" id="IPR011712">
    <property type="entry name" value="Sig_transdc_His_kin_sub3_dim/P"/>
</dbReference>
<dbReference type="EC" id="2.7.13.3" evidence="5"/>
<dbReference type="PANTHER" id="PTHR24421:SF10">
    <property type="entry name" value="NITRATE_NITRITE SENSOR PROTEIN NARQ"/>
    <property type="match status" value="1"/>
</dbReference>
<comment type="subcellular location">
    <subcellularLocation>
        <location evidence="4">Cytoplasm</location>
    </subcellularLocation>
    <subcellularLocation>
        <location evidence="3">Membrane</location>
        <topology evidence="3">Multi-pass membrane protein</topology>
    </subcellularLocation>
</comment>
<reference evidence="27" key="1">
    <citation type="submission" date="2021-12" db="EMBL/GenBank/DDBJ databases">
        <title>Description of Gramella crocea sp. nov., a new bacterium isolated from activated sludge.</title>
        <authorList>
            <person name="Zhang X."/>
        </authorList>
    </citation>
    <scope>NUCLEOTIDE SEQUENCE</scope>
    <source>
        <strain evidence="27">YB25</strain>
    </source>
</reference>
<dbReference type="SMART" id="SM00387">
    <property type="entry name" value="HATPase_c"/>
    <property type="match status" value="1"/>
</dbReference>
<protein>
    <recommendedName>
        <fullName evidence="6">Oxygen sensor histidine kinase NreB</fullName>
        <ecNumber evidence="5">2.7.13.3</ecNumber>
    </recommendedName>
    <alternativeName>
        <fullName evidence="22">Nitrogen regulation protein B</fullName>
    </alternativeName>
</protein>
<keyword evidence="14" id="KW-0418">Kinase</keyword>
<evidence type="ECO:0000256" key="13">
    <source>
        <dbReference type="ARBA" id="ARBA00022741"/>
    </source>
</evidence>
<keyword evidence="17" id="KW-0408">Iron</keyword>
<dbReference type="GO" id="GO:0046872">
    <property type="term" value="F:metal ion binding"/>
    <property type="evidence" value="ECO:0007669"/>
    <property type="project" value="UniProtKB-KW"/>
</dbReference>
<dbReference type="GO" id="GO:0016020">
    <property type="term" value="C:membrane"/>
    <property type="evidence" value="ECO:0007669"/>
    <property type="project" value="UniProtKB-SubCell"/>
</dbReference>
<evidence type="ECO:0000256" key="3">
    <source>
        <dbReference type="ARBA" id="ARBA00004141"/>
    </source>
</evidence>
<evidence type="ECO:0000256" key="11">
    <source>
        <dbReference type="ARBA" id="ARBA00022692"/>
    </source>
</evidence>
<dbReference type="GO" id="GO:0000155">
    <property type="term" value="F:phosphorelay sensor kinase activity"/>
    <property type="evidence" value="ECO:0007669"/>
    <property type="project" value="InterPro"/>
</dbReference>
<evidence type="ECO:0000256" key="20">
    <source>
        <dbReference type="ARBA" id="ARBA00023136"/>
    </source>
</evidence>
<dbReference type="Pfam" id="PF07730">
    <property type="entry name" value="HisKA_3"/>
    <property type="match status" value="1"/>
</dbReference>
<evidence type="ECO:0000256" key="4">
    <source>
        <dbReference type="ARBA" id="ARBA00004496"/>
    </source>
</evidence>
<evidence type="ECO:0000256" key="21">
    <source>
        <dbReference type="ARBA" id="ARBA00024827"/>
    </source>
</evidence>
<evidence type="ECO:0000256" key="22">
    <source>
        <dbReference type="ARBA" id="ARBA00030800"/>
    </source>
</evidence>
<dbReference type="PANTHER" id="PTHR24421">
    <property type="entry name" value="NITRATE/NITRITE SENSOR PROTEIN NARX-RELATED"/>
    <property type="match status" value="1"/>
</dbReference>
<keyword evidence="11 24" id="KW-0812">Transmembrane</keyword>
<evidence type="ECO:0000259" key="25">
    <source>
        <dbReference type="PROSITE" id="PS50109"/>
    </source>
</evidence>
<evidence type="ECO:0000256" key="19">
    <source>
        <dbReference type="ARBA" id="ARBA00023014"/>
    </source>
</evidence>
<accession>A0A9X1UZ69</accession>
<dbReference type="EMBL" id="JAJSON010000026">
    <property type="protein sequence ID" value="MCG9972906.1"/>
    <property type="molecule type" value="Genomic_DNA"/>
</dbReference>
<dbReference type="Gene3D" id="3.30.565.10">
    <property type="entry name" value="Histidine kinase-like ATPase, C-terminal domain"/>
    <property type="match status" value="1"/>
</dbReference>